<comment type="caution">
    <text evidence="2">The sequence shown here is derived from an EMBL/GenBank/DDBJ whole genome shotgun (WGS) entry which is preliminary data.</text>
</comment>
<sequence>MIYALLIFILVLLGLTVWLASIDGSYYITRSIELDVSREKAFELISDFNTWTSWSPWLCLEPDANVSVSKDGKAIGAVYKWTGKMVGVGEIEHKSLKKDVSLEQEIRFLKPFKSRSDVFWMLSGKGEMCELTWGMKGKMPFLFKFMAKNMEPWIGMDYERGLKMIKDKLELGSIASEIKIDGIENIQPDQFIATRTSCNMKDISSSMKEAFNQLNNLANDKNIQAEKALAIYHNFDIKNPVCEYSAGIITSSQFNLSNGFYVATLPAKKALKVTFKGDYKHLSNAWSAAYMYARSKKLKVSRSIDPIEFYLTDPTKETDPAKWITEVYLPLK</sequence>
<reference evidence="2 3" key="1">
    <citation type="journal article" date="2015" name="Int. J. Syst. Evol. Microbiol.">
        <title>Carboxylicivirga linearis sp. nov., isolated from a sea cucumber culture pond.</title>
        <authorList>
            <person name="Wang F.Q."/>
            <person name="Zhou Y.X."/>
            <person name="Lin X.Z."/>
            <person name="Chen G.J."/>
            <person name="Du Z.J."/>
        </authorList>
    </citation>
    <scope>NUCLEOTIDE SEQUENCE [LARGE SCALE GENOMIC DNA]</scope>
    <source>
        <strain evidence="2 3">FB218</strain>
    </source>
</reference>
<dbReference type="Gene3D" id="3.30.530.20">
    <property type="match status" value="1"/>
</dbReference>
<gene>
    <name evidence="2" type="ORF">KEM10_06760</name>
</gene>
<dbReference type="SMART" id="SM00871">
    <property type="entry name" value="AraC_E_bind"/>
    <property type="match status" value="1"/>
</dbReference>
<name>A0ABS5JT04_9BACT</name>
<dbReference type="Gene3D" id="3.20.80.10">
    <property type="entry name" value="Regulatory factor, effector binding domain"/>
    <property type="match status" value="1"/>
</dbReference>
<dbReference type="CDD" id="cd07818">
    <property type="entry name" value="SRPBCC_1"/>
    <property type="match status" value="1"/>
</dbReference>
<dbReference type="SUPFAM" id="SSF55961">
    <property type="entry name" value="Bet v1-like"/>
    <property type="match status" value="1"/>
</dbReference>
<dbReference type="InterPro" id="IPR023393">
    <property type="entry name" value="START-like_dom_sf"/>
</dbReference>
<proteinExistence type="predicted"/>
<dbReference type="InterPro" id="IPR019587">
    <property type="entry name" value="Polyketide_cyclase/dehydratase"/>
</dbReference>
<dbReference type="RefSeq" id="WP_212215146.1">
    <property type="nucleotide sequence ID" value="NZ_JAGUCO010000003.1"/>
</dbReference>
<dbReference type="Pfam" id="PF10604">
    <property type="entry name" value="Polyketide_cyc2"/>
    <property type="match status" value="1"/>
</dbReference>
<organism evidence="2 3">
    <name type="scientific">Carboxylicivirga linearis</name>
    <dbReference type="NCBI Taxonomy" id="1628157"/>
    <lineage>
        <taxon>Bacteria</taxon>
        <taxon>Pseudomonadati</taxon>
        <taxon>Bacteroidota</taxon>
        <taxon>Bacteroidia</taxon>
        <taxon>Marinilabiliales</taxon>
        <taxon>Marinilabiliaceae</taxon>
        <taxon>Carboxylicivirga</taxon>
    </lineage>
</organism>
<evidence type="ECO:0000259" key="1">
    <source>
        <dbReference type="SMART" id="SM00871"/>
    </source>
</evidence>
<dbReference type="Proteomes" id="UP000708576">
    <property type="component" value="Unassembled WGS sequence"/>
</dbReference>
<accession>A0ABS5JT04</accession>
<dbReference type="EMBL" id="JAGUCO010000003">
    <property type="protein sequence ID" value="MBS2097977.1"/>
    <property type="molecule type" value="Genomic_DNA"/>
</dbReference>
<dbReference type="SUPFAM" id="SSF55136">
    <property type="entry name" value="Probable bacterial effector-binding domain"/>
    <property type="match status" value="1"/>
</dbReference>
<evidence type="ECO:0000313" key="3">
    <source>
        <dbReference type="Proteomes" id="UP000708576"/>
    </source>
</evidence>
<evidence type="ECO:0000313" key="2">
    <source>
        <dbReference type="EMBL" id="MBS2097977.1"/>
    </source>
</evidence>
<dbReference type="Pfam" id="PF06445">
    <property type="entry name" value="GyrI-like"/>
    <property type="match status" value="1"/>
</dbReference>
<dbReference type="InterPro" id="IPR011256">
    <property type="entry name" value="Reg_factor_effector_dom_sf"/>
</dbReference>
<feature type="domain" description="AraC effector-binding" evidence="1">
    <location>
        <begin position="181"/>
        <end position="332"/>
    </location>
</feature>
<dbReference type="InterPro" id="IPR010499">
    <property type="entry name" value="AraC_E-bd"/>
</dbReference>
<keyword evidence="3" id="KW-1185">Reference proteome</keyword>
<dbReference type="InterPro" id="IPR029442">
    <property type="entry name" value="GyrI-like"/>
</dbReference>
<protein>
    <submittedName>
        <fullName evidence="2">GyrI-like domain-containing protein</fullName>
    </submittedName>
</protein>